<evidence type="ECO:0000256" key="5">
    <source>
        <dbReference type="ARBA" id="ARBA00025933"/>
    </source>
</evidence>
<dbReference type="PROSITE" id="PS00588">
    <property type="entry name" value="FLAGELLA_BB_ROD"/>
    <property type="match status" value="1"/>
</dbReference>
<comment type="subunit">
    <text evidence="5 6">The basal body constitutes a major portion of the flagellar organelle and consists of four rings (L,P,S, and M) mounted on a central rod. The rod consists of about 26 subunits of FlgG in the distal portion, and FlgB, FlgC and FlgF are thought to build up the proximal portion of the rod with about 6 subunits each.</text>
</comment>
<dbReference type="Pfam" id="PF00460">
    <property type="entry name" value="Flg_bb_rod"/>
    <property type="match status" value="1"/>
</dbReference>
<dbReference type="OrthoDB" id="9794148at2"/>
<protein>
    <recommendedName>
        <fullName evidence="3 6">Flagellar basal-body rod protein FlgC</fullName>
    </recommendedName>
</protein>
<gene>
    <name evidence="9" type="primary">flgC</name>
    <name evidence="10" type="ORF">CBF32_10290</name>
    <name evidence="9" type="ORF">HED35_09275</name>
</gene>
<name>A0A369AXU8_9ENTE</name>
<evidence type="ECO:0000256" key="1">
    <source>
        <dbReference type="ARBA" id="ARBA00004117"/>
    </source>
</evidence>
<dbReference type="NCBIfam" id="TIGR01395">
    <property type="entry name" value="FlgC"/>
    <property type="match status" value="1"/>
</dbReference>
<dbReference type="PANTHER" id="PTHR30435">
    <property type="entry name" value="FLAGELLAR PROTEIN"/>
    <property type="match status" value="1"/>
</dbReference>
<dbReference type="InterPro" id="IPR010930">
    <property type="entry name" value="Flg_bb/hook_C_dom"/>
</dbReference>
<dbReference type="Proteomes" id="UP000521358">
    <property type="component" value="Unassembled WGS sequence"/>
</dbReference>
<evidence type="ECO:0000313" key="12">
    <source>
        <dbReference type="Proteomes" id="UP000521358"/>
    </source>
</evidence>
<keyword evidence="4 6" id="KW-0975">Bacterial flagellum</keyword>
<evidence type="ECO:0000313" key="11">
    <source>
        <dbReference type="Proteomes" id="UP000288197"/>
    </source>
</evidence>
<keyword evidence="11" id="KW-1185">Reference proteome</keyword>
<comment type="subcellular location">
    <subcellularLocation>
        <location evidence="1 6">Bacterial flagellum basal body</location>
    </subcellularLocation>
</comment>
<comment type="similarity">
    <text evidence="2">Belongs to the flagella basal body rod proteins family.</text>
</comment>
<keyword evidence="9" id="KW-0966">Cell projection</keyword>
<reference evidence="10 11" key="1">
    <citation type="submission" date="2017-05" db="EMBL/GenBank/DDBJ databases">
        <title>Vagococcus spp. assemblies.</title>
        <authorList>
            <person name="Gulvik C.A."/>
        </authorList>
    </citation>
    <scope>NUCLEOTIDE SEQUENCE [LARGE SCALE GENOMIC DNA]</scope>
    <source>
        <strain evidence="10 11">NCFB 2497</strain>
    </source>
</reference>
<keyword evidence="9" id="KW-0282">Flagellum</keyword>
<sequence>MGIFDSFNINSSGLSLERIKLDTISTNIANVNTTRTENGGPYRRKEVVFEESLKQQTSNNVMKSYGVKTTGILEDQEVKRAYQPEHPDSDEYGYLELPNVNLSDEMINMMNTLRTYEANASAFESSKNMMKKALEISKD</sequence>
<dbReference type="InterPro" id="IPR001444">
    <property type="entry name" value="Flag_bb_rod_N"/>
</dbReference>
<dbReference type="PANTHER" id="PTHR30435:SF2">
    <property type="entry name" value="FLAGELLAR BASAL-BODY ROD PROTEIN FLGC"/>
    <property type="match status" value="1"/>
</dbReference>
<comment type="caution">
    <text evidence="9">The sequence shown here is derived from an EMBL/GenBank/DDBJ whole genome shotgun (WGS) entry which is preliminary data.</text>
</comment>
<dbReference type="GeneID" id="63147052"/>
<evidence type="ECO:0000259" key="8">
    <source>
        <dbReference type="Pfam" id="PF06429"/>
    </source>
</evidence>
<dbReference type="GO" id="GO:0071978">
    <property type="term" value="P:bacterial-type flagellum-dependent swarming motility"/>
    <property type="evidence" value="ECO:0007669"/>
    <property type="project" value="TreeGrafter"/>
</dbReference>
<evidence type="ECO:0000313" key="9">
    <source>
        <dbReference type="EMBL" id="NKC68279.1"/>
    </source>
</evidence>
<dbReference type="RefSeq" id="WP_114290157.1">
    <property type="nucleotide sequence ID" value="NZ_CP081470.1"/>
</dbReference>
<dbReference type="InterPro" id="IPR019776">
    <property type="entry name" value="Flagellar_basal_body_rod_CS"/>
</dbReference>
<organism evidence="9 12">
    <name type="scientific">Vagococcus fluvialis</name>
    <dbReference type="NCBI Taxonomy" id="2738"/>
    <lineage>
        <taxon>Bacteria</taxon>
        <taxon>Bacillati</taxon>
        <taxon>Bacillota</taxon>
        <taxon>Bacilli</taxon>
        <taxon>Lactobacillales</taxon>
        <taxon>Enterococcaceae</taxon>
        <taxon>Vagococcus</taxon>
    </lineage>
</organism>
<keyword evidence="9" id="KW-0969">Cilium</keyword>
<dbReference type="AlphaFoldDB" id="A0A369AXU8"/>
<evidence type="ECO:0000256" key="2">
    <source>
        <dbReference type="ARBA" id="ARBA00009677"/>
    </source>
</evidence>
<feature type="domain" description="Flagellar basal body rod protein N-terminal" evidence="7">
    <location>
        <begin position="8"/>
        <end position="35"/>
    </location>
</feature>
<dbReference type="EMBL" id="NGJX01000011">
    <property type="protein sequence ID" value="RSU00757.1"/>
    <property type="molecule type" value="Genomic_DNA"/>
</dbReference>
<dbReference type="GO" id="GO:0030694">
    <property type="term" value="C:bacterial-type flagellum basal body, rod"/>
    <property type="evidence" value="ECO:0007669"/>
    <property type="project" value="UniProtKB-UniRule"/>
</dbReference>
<evidence type="ECO:0000313" key="10">
    <source>
        <dbReference type="EMBL" id="RSU00757.1"/>
    </source>
</evidence>
<dbReference type="EMBL" id="JAAVMB010000010">
    <property type="protein sequence ID" value="NKC68279.1"/>
    <property type="molecule type" value="Genomic_DNA"/>
</dbReference>
<accession>A0A369AXU8</accession>
<evidence type="ECO:0000256" key="3">
    <source>
        <dbReference type="ARBA" id="ARBA00017941"/>
    </source>
</evidence>
<evidence type="ECO:0000256" key="6">
    <source>
        <dbReference type="RuleBase" id="RU362062"/>
    </source>
</evidence>
<feature type="domain" description="Flagellar basal-body/hook protein C-terminal" evidence="8">
    <location>
        <begin position="93"/>
        <end position="135"/>
    </location>
</feature>
<proteinExistence type="inferred from homology"/>
<evidence type="ECO:0000259" key="7">
    <source>
        <dbReference type="Pfam" id="PF00460"/>
    </source>
</evidence>
<evidence type="ECO:0000256" key="4">
    <source>
        <dbReference type="ARBA" id="ARBA00023143"/>
    </source>
</evidence>
<dbReference type="InterPro" id="IPR006299">
    <property type="entry name" value="FlgC"/>
</dbReference>
<dbReference type="Pfam" id="PF06429">
    <property type="entry name" value="Flg_bbr_C"/>
    <property type="match status" value="1"/>
</dbReference>
<reference evidence="9 12" key="2">
    <citation type="submission" date="2020-03" db="EMBL/GenBank/DDBJ databases">
        <title>Bacterial samples isolated from urine from healthy bovine heifers (Gyr breed).</title>
        <authorList>
            <person name="Giannattasio-Ferraz S."/>
            <person name="Maskeri L."/>
            <person name="Penido A."/>
            <person name="Barbosa-Stancioli E.F."/>
            <person name="Putonti C."/>
        </authorList>
    </citation>
    <scope>NUCLEOTIDE SEQUENCE [LARGE SCALE GENOMIC DNA]</scope>
    <source>
        <strain evidence="9 12">UFMG-H7</strain>
    </source>
</reference>
<dbReference type="Proteomes" id="UP000288197">
    <property type="component" value="Unassembled WGS sequence"/>
</dbReference>